<dbReference type="PANTHER" id="PTHR24422">
    <property type="entry name" value="CHEMOTAXIS PROTEIN METHYLTRANSFERASE"/>
    <property type="match status" value="1"/>
</dbReference>
<dbReference type="InterPro" id="IPR050903">
    <property type="entry name" value="Bact_Chemotaxis_MeTrfase"/>
</dbReference>
<feature type="domain" description="CheR-type methyltransferase" evidence="1">
    <location>
        <begin position="19"/>
        <end position="258"/>
    </location>
</feature>
<dbReference type="InterPro" id="IPR022642">
    <property type="entry name" value="CheR_C"/>
</dbReference>
<dbReference type="PROSITE" id="PS50123">
    <property type="entry name" value="CHER"/>
    <property type="match status" value="1"/>
</dbReference>
<protein>
    <submittedName>
        <fullName evidence="2">Chemotaxis protein CheR</fullName>
    </submittedName>
</protein>
<accession>A0A2R4X052</accession>
<dbReference type="GO" id="GO:0008757">
    <property type="term" value="F:S-adenosylmethionine-dependent methyltransferase activity"/>
    <property type="evidence" value="ECO:0007669"/>
    <property type="project" value="InterPro"/>
</dbReference>
<dbReference type="PRINTS" id="PR00996">
    <property type="entry name" value="CHERMTFRASE"/>
</dbReference>
<dbReference type="Pfam" id="PF03705">
    <property type="entry name" value="CheR_N"/>
    <property type="match status" value="1"/>
</dbReference>
<organism evidence="2 3">
    <name type="scientific">Halococcoides cellulosivorans</name>
    <dbReference type="NCBI Taxonomy" id="1679096"/>
    <lineage>
        <taxon>Archaea</taxon>
        <taxon>Methanobacteriati</taxon>
        <taxon>Methanobacteriota</taxon>
        <taxon>Stenosarchaea group</taxon>
        <taxon>Halobacteria</taxon>
        <taxon>Halobacteriales</taxon>
        <taxon>Haloarculaceae</taxon>
        <taxon>Halococcoides</taxon>
    </lineage>
</organism>
<keyword evidence="3" id="KW-1185">Reference proteome</keyword>
<evidence type="ECO:0000313" key="3">
    <source>
        <dbReference type="Proteomes" id="UP000244727"/>
    </source>
</evidence>
<evidence type="ECO:0000313" key="2">
    <source>
        <dbReference type="EMBL" id="AWB27168.1"/>
    </source>
</evidence>
<dbReference type="SMART" id="SM00138">
    <property type="entry name" value="MeTrc"/>
    <property type="match status" value="1"/>
</dbReference>
<dbReference type="Proteomes" id="UP000244727">
    <property type="component" value="Chromosome"/>
</dbReference>
<reference evidence="2 3" key="1">
    <citation type="submission" date="2018-04" db="EMBL/GenBank/DDBJ databases">
        <title>Halococcoides cellulosivorans gen. nov., sp. nov., an extremely halophilic cellulose-utilizing haloarchaeon from hypersaline lakes.</title>
        <authorList>
            <person name="Sorokin D.Y."/>
            <person name="Toshchakov S.V."/>
            <person name="Samarov N.I."/>
            <person name="Korzhenkov A."/>
            <person name="Kublanov I.V."/>
        </authorList>
    </citation>
    <scope>NUCLEOTIDE SEQUENCE [LARGE SCALE GENOMIC DNA]</scope>
    <source>
        <strain evidence="2 3">HArcel1</strain>
    </source>
</reference>
<dbReference type="EMBL" id="CP028858">
    <property type="protein sequence ID" value="AWB27168.1"/>
    <property type="molecule type" value="Genomic_DNA"/>
</dbReference>
<name>A0A2R4X052_9EURY</name>
<dbReference type="Pfam" id="PF01739">
    <property type="entry name" value="CheR"/>
    <property type="match status" value="1"/>
</dbReference>
<dbReference type="GeneID" id="36511909"/>
<sequence length="270" mass="30625">MSRRSGSEAAFERLLDAIDSGMDFESDFYNQAYLDRRITARIRRTGVEDYDAYRQLLDDPDEREALLDSLSINVTGFFRNPEVWEQLRPILAELTDERQTVDVWNAPCADGREPYSVAMLALDADEIDHTNIDILGTDINADVLERARAGTYETSTTSDIATELEPLSDPTAYVDREGSTFTVTDEVREMVTFERHDLVSGSAPGSFDIAFCRNLLIYIDAAYKEPIFETLVDGLDSGDYLVIGMTETVPISLRDRFEAVDKRRRIYRVV</sequence>
<evidence type="ECO:0000259" key="1">
    <source>
        <dbReference type="PROSITE" id="PS50123"/>
    </source>
</evidence>
<dbReference type="InterPro" id="IPR022641">
    <property type="entry name" value="CheR_N"/>
</dbReference>
<dbReference type="InterPro" id="IPR000780">
    <property type="entry name" value="CheR_MeTrfase"/>
</dbReference>
<dbReference type="AlphaFoldDB" id="A0A2R4X052"/>
<proteinExistence type="predicted"/>
<dbReference type="InterPro" id="IPR029063">
    <property type="entry name" value="SAM-dependent_MTases_sf"/>
</dbReference>
<dbReference type="SUPFAM" id="SSF47757">
    <property type="entry name" value="Chemotaxis receptor methyltransferase CheR, N-terminal domain"/>
    <property type="match status" value="1"/>
</dbReference>
<dbReference type="SUPFAM" id="SSF53335">
    <property type="entry name" value="S-adenosyl-L-methionine-dependent methyltransferases"/>
    <property type="match status" value="1"/>
</dbReference>
<dbReference type="RefSeq" id="WP_108381537.1">
    <property type="nucleotide sequence ID" value="NZ_CP028858.1"/>
</dbReference>
<dbReference type="Gene3D" id="3.40.50.150">
    <property type="entry name" value="Vaccinia Virus protein VP39"/>
    <property type="match status" value="1"/>
</dbReference>
<dbReference type="KEGG" id="harc:HARCEL1_05340"/>
<gene>
    <name evidence="2" type="ORF">HARCEL1_05340</name>
</gene>
<dbReference type="PANTHER" id="PTHR24422:SF10">
    <property type="entry name" value="CHEMOTAXIS PROTEIN METHYLTRANSFERASE 2"/>
    <property type="match status" value="1"/>
</dbReference>